<sequence length="573" mass="63677">MNFSFTIFHLPFSKVLIFIFSLLFTFHLLLITIKAEPNCTSPGPGDFDYCIQKIQQEIDLLRPAQEYNKSELADLKQKIKSIETKIESIVFQLEEVEKDILKREEDVYYTETIFEEKTSNHYKFLRLYDPLMPFLAEDSASKVFREVNFRHKAANDDLKTIEGLAQELIDLKNDKDNLEKSQQGLAVVRQNLKSRAVFLEEEVEKTESYLASLSARQEELIALKEAGFQTSIGDTPPTLEPCSGPPGSSNYCDPGFRPAYGAFSFGAPHRTGLSQYGAYGRSKQGQSAETILSVYYQGSELNKSYPIPATINVTGYGAIPFEDNYLLGIYEVPESWGDNGGFEALKAQAVSARSYALAVTQGGGSICASESCQVYKPQLKTGKWAEAVRVTRGWVLIKDGQPAKAYYASTSGGYTINNWNWSGIKDTQGDWPDTAYEKIAQSPWFYKAWYKTRSGATCGKANPWLTSQELADILNSWQVLYTGGGDTSRISPIDTSCWGGNPYSISELSAIGGYNSVSSVSIIYANDGSTKTIYFDTNKGSISIDGGEFKRAFNLRAPGYIGIKSSLFNIEKL</sequence>
<dbReference type="AlphaFoldDB" id="A0A1F7X6T2"/>
<evidence type="ECO:0000313" key="3">
    <source>
        <dbReference type="EMBL" id="OGM10790.1"/>
    </source>
</evidence>
<organism evidence="3 4">
    <name type="scientific">Candidatus Woesebacteria bacterium RBG_16_34_12</name>
    <dbReference type="NCBI Taxonomy" id="1802480"/>
    <lineage>
        <taxon>Bacteria</taxon>
        <taxon>Candidatus Woeseibacteriota</taxon>
    </lineage>
</organism>
<dbReference type="InterPro" id="IPR013693">
    <property type="entry name" value="SpoIID/LytB_N"/>
</dbReference>
<accession>A0A1F7X6T2</accession>
<dbReference type="Proteomes" id="UP000177053">
    <property type="component" value="Unassembled WGS sequence"/>
</dbReference>
<proteinExistence type="predicted"/>
<comment type="caution">
    <text evidence="3">The sequence shown here is derived from an EMBL/GenBank/DDBJ whole genome shotgun (WGS) entry which is preliminary data.</text>
</comment>
<protein>
    <recommendedName>
        <fullName evidence="2">Sporulation stage II protein D amidase enhancer LytB N-terminal domain-containing protein</fullName>
    </recommendedName>
</protein>
<evidence type="ECO:0000313" key="4">
    <source>
        <dbReference type="Proteomes" id="UP000177053"/>
    </source>
</evidence>
<dbReference type="EMBL" id="MGFS01000028">
    <property type="protein sequence ID" value="OGM10790.1"/>
    <property type="molecule type" value="Genomic_DNA"/>
</dbReference>
<dbReference type="Gene3D" id="6.10.250.3150">
    <property type="match status" value="1"/>
</dbReference>
<feature type="coiled-coil region" evidence="1">
    <location>
        <begin position="161"/>
        <end position="216"/>
    </location>
</feature>
<feature type="domain" description="Sporulation stage II protein D amidase enhancer LytB N-terminal" evidence="2">
    <location>
        <begin position="324"/>
        <end position="396"/>
    </location>
</feature>
<dbReference type="Pfam" id="PF08486">
    <property type="entry name" value="SpoIID"/>
    <property type="match status" value="1"/>
</dbReference>
<gene>
    <name evidence="3" type="ORF">A2Z22_02800</name>
</gene>
<evidence type="ECO:0000259" key="2">
    <source>
        <dbReference type="Pfam" id="PF08486"/>
    </source>
</evidence>
<evidence type="ECO:0000256" key="1">
    <source>
        <dbReference type="SAM" id="Coils"/>
    </source>
</evidence>
<keyword evidence="1" id="KW-0175">Coiled coil</keyword>
<feature type="coiled-coil region" evidence="1">
    <location>
        <begin position="72"/>
        <end position="99"/>
    </location>
</feature>
<reference evidence="3 4" key="1">
    <citation type="journal article" date="2016" name="Nat. Commun.">
        <title>Thousands of microbial genomes shed light on interconnected biogeochemical processes in an aquifer system.</title>
        <authorList>
            <person name="Anantharaman K."/>
            <person name="Brown C.T."/>
            <person name="Hug L.A."/>
            <person name="Sharon I."/>
            <person name="Castelle C.J."/>
            <person name="Probst A.J."/>
            <person name="Thomas B.C."/>
            <person name="Singh A."/>
            <person name="Wilkins M.J."/>
            <person name="Karaoz U."/>
            <person name="Brodie E.L."/>
            <person name="Williams K.H."/>
            <person name="Hubbard S.S."/>
            <person name="Banfield J.F."/>
        </authorList>
    </citation>
    <scope>NUCLEOTIDE SEQUENCE [LARGE SCALE GENOMIC DNA]</scope>
</reference>
<name>A0A1F7X6T2_9BACT</name>